<evidence type="ECO:0000313" key="13">
    <source>
        <dbReference type="Proteomes" id="UP000000753"/>
    </source>
</evidence>
<dbReference type="Gene3D" id="3.55.40.10">
    <property type="entry name" value="minor pseudopilin epsh domain"/>
    <property type="match status" value="1"/>
</dbReference>
<dbReference type="STRING" id="225849.swp_3717"/>
<organism evidence="12 13">
    <name type="scientific">Shewanella piezotolerans (strain WP3 / JCM 13877)</name>
    <dbReference type="NCBI Taxonomy" id="225849"/>
    <lineage>
        <taxon>Bacteria</taxon>
        <taxon>Pseudomonadati</taxon>
        <taxon>Pseudomonadota</taxon>
        <taxon>Gammaproteobacteria</taxon>
        <taxon>Alteromonadales</taxon>
        <taxon>Shewanellaceae</taxon>
        <taxon>Shewanella</taxon>
    </lineage>
</organism>
<evidence type="ECO:0000256" key="2">
    <source>
        <dbReference type="ARBA" id="ARBA00021549"/>
    </source>
</evidence>
<sequence length="162" mass="17151">MVTLAIATILLVIAVPSFTDFYENSRSEAASSNIQQSLFMARSHAISYGATVTVCPRSGSTCGTDWIDGFDVFIDVNGNGSYDSATDQVIRKIDAFNSADFIKTSLKSISFSSEGMVSGTAASTSSRQFIYCPSSKTSSNSKAIEVSITGKIRQFSGSLSCG</sequence>
<dbReference type="InterPro" id="IPR022346">
    <property type="entry name" value="T2SS_GspH"/>
</dbReference>
<keyword evidence="4" id="KW-0488">Methylation</keyword>
<evidence type="ECO:0000256" key="10">
    <source>
        <dbReference type="ARBA" id="ARBA00030775"/>
    </source>
</evidence>
<evidence type="ECO:0000256" key="9">
    <source>
        <dbReference type="ARBA" id="ARBA00025772"/>
    </source>
</evidence>
<evidence type="ECO:0000259" key="11">
    <source>
        <dbReference type="Pfam" id="PF12019"/>
    </source>
</evidence>
<dbReference type="HOGENOM" id="CLU_084761_1_4_6"/>
<evidence type="ECO:0000256" key="8">
    <source>
        <dbReference type="ARBA" id="ARBA00023136"/>
    </source>
</evidence>
<dbReference type="GO" id="GO:0015627">
    <property type="term" value="C:type II protein secretion system complex"/>
    <property type="evidence" value="ECO:0007669"/>
    <property type="project" value="InterPro"/>
</dbReference>
<keyword evidence="8" id="KW-0472">Membrane</keyword>
<dbReference type="SUPFAM" id="SSF54523">
    <property type="entry name" value="Pili subunits"/>
    <property type="match status" value="1"/>
</dbReference>
<gene>
    <name evidence="12" type="ordered locus">swp_3717</name>
</gene>
<feature type="domain" description="General secretion pathway GspH" evidence="11">
    <location>
        <begin position="31"/>
        <end position="150"/>
    </location>
</feature>
<dbReference type="GO" id="GO:0005886">
    <property type="term" value="C:plasma membrane"/>
    <property type="evidence" value="ECO:0007669"/>
    <property type="project" value="UniProtKB-SubCell"/>
</dbReference>
<reference evidence="12 13" key="1">
    <citation type="journal article" date="2008" name="PLoS ONE">
        <title>Environmental adaptation: genomic analysis of the piezotolerant and psychrotolerant deep-sea iron reducing bacterium Shewanella piezotolerans WP3.</title>
        <authorList>
            <person name="Wang F."/>
            <person name="Wang J."/>
            <person name="Jian H."/>
            <person name="Zhang B."/>
            <person name="Li S."/>
            <person name="Wang F."/>
            <person name="Zeng X."/>
            <person name="Gao L."/>
            <person name="Bartlett D.H."/>
            <person name="Yu J."/>
            <person name="Hu S."/>
            <person name="Xiao X."/>
        </authorList>
    </citation>
    <scope>NUCLEOTIDE SEQUENCE [LARGE SCALE GENOMIC DNA]</scope>
    <source>
        <strain evidence="13">WP3 / JCM 13877</strain>
    </source>
</reference>
<evidence type="ECO:0000256" key="3">
    <source>
        <dbReference type="ARBA" id="ARBA00022475"/>
    </source>
</evidence>
<evidence type="ECO:0000256" key="1">
    <source>
        <dbReference type="ARBA" id="ARBA00004377"/>
    </source>
</evidence>
<keyword evidence="13" id="KW-1185">Reference proteome</keyword>
<keyword evidence="3" id="KW-1003">Cell membrane</keyword>
<name>B8CSB1_SHEPW</name>
<dbReference type="EMBL" id="CP000472">
    <property type="protein sequence ID" value="ACJ30401.1"/>
    <property type="molecule type" value="Genomic_DNA"/>
</dbReference>
<accession>B8CSB1</accession>
<keyword evidence="6" id="KW-0812">Transmembrane</keyword>
<evidence type="ECO:0000256" key="5">
    <source>
        <dbReference type="ARBA" id="ARBA00022519"/>
    </source>
</evidence>
<comment type="subcellular location">
    <subcellularLocation>
        <location evidence="1">Cell inner membrane</location>
        <topology evidence="1">Single-pass membrane protein</topology>
    </subcellularLocation>
</comment>
<dbReference type="AlphaFoldDB" id="B8CSB1"/>
<evidence type="ECO:0000256" key="7">
    <source>
        <dbReference type="ARBA" id="ARBA00022989"/>
    </source>
</evidence>
<dbReference type="GO" id="GO:0015628">
    <property type="term" value="P:protein secretion by the type II secretion system"/>
    <property type="evidence" value="ECO:0007669"/>
    <property type="project" value="InterPro"/>
</dbReference>
<keyword evidence="5" id="KW-0997">Cell inner membrane</keyword>
<proteinExistence type="inferred from homology"/>
<dbReference type="Pfam" id="PF12019">
    <property type="entry name" value="GspH"/>
    <property type="match status" value="1"/>
</dbReference>
<evidence type="ECO:0000256" key="6">
    <source>
        <dbReference type="ARBA" id="ARBA00022692"/>
    </source>
</evidence>
<evidence type="ECO:0000313" key="12">
    <source>
        <dbReference type="EMBL" id="ACJ30401.1"/>
    </source>
</evidence>
<dbReference type="KEGG" id="swp:swp_3717"/>
<comment type="similarity">
    <text evidence="9">Belongs to the GSP H family.</text>
</comment>
<dbReference type="InterPro" id="IPR045584">
    <property type="entry name" value="Pilin-like"/>
</dbReference>
<evidence type="ECO:0000256" key="4">
    <source>
        <dbReference type="ARBA" id="ARBA00022481"/>
    </source>
</evidence>
<dbReference type="Proteomes" id="UP000000753">
    <property type="component" value="Chromosome"/>
</dbReference>
<dbReference type="eggNOG" id="COG4970">
    <property type="taxonomic scope" value="Bacteria"/>
</dbReference>
<keyword evidence="7" id="KW-1133">Transmembrane helix</keyword>
<protein>
    <recommendedName>
        <fullName evidence="2">Type II secretion system protein H</fullName>
    </recommendedName>
    <alternativeName>
        <fullName evidence="10">General secretion pathway protein H</fullName>
    </alternativeName>
</protein>